<keyword evidence="8 9" id="KW-0472">Membrane</keyword>
<feature type="transmembrane region" description="Helical" evidence="9">
    <location>
        <begin position="110"/>
        <end position="134"/>
    </location>
</feature>
<evidence type="ECO:0000313" key="11">
    <source>
        <dbReference type="Proteomes" id="UP000712527"/>
    </source>
</evidence>
<keyword evidence="4 10" id="KW-0762">Sugar transport</keyword>
<dbReference type="RefSeq" id="WP_204793390.1">
    <property type="nucleotide sequence ID" value="NZ_JACSNQ010000010.1"/>
</dbReference>
<evidence type="ECO:0000256" key="7">
    <source>
        <dbReference type="ARBA" id="ARBA00022989"/>
    </source>
</evidence>
<keyword evidence="5" id="KW-0598">Phosphotransferase system</keyword>
<comment type="subcellular location">
    <subcellularLocation>
        <location evidence="1">Cell membrane</location>
        <topology evidence="1">Multi-pass membrane protein</topology>
    </subcellularLocation>
</comment>
<evidence type="ECO:0000256" key="2">
    <source>
        <dbReference type="ARBA" id="ARBA00022448"/>
    </source>
</evidence>
<feature type="transmembrane region" description="Helical" evidence="9">
    <location>
        <begin position="197"/>
        <end position="214"/>
    </location>
</feature>
<sequence length="287" mass="29806">MVINMFQAALLGLFACLASMPGMGGTSIGNYTLGRPLVAGLVVGIILGDVTDGILVGMAIQVVYIALVTPGGTVSADVRAACYIGIPLALIAVKAQGLDAGSTEAAALATSLGATCGTLGAILFYGTATINLAWQAMGWKWLEKGDTHKLYLVDMVLPWISHIICSFLPTFLLVYFGGDAVNNLLASLPMDGVPMKTLFAVGSLLPCVGIAILLKQVITKATDFLPFFFGFTLAAVMGCNLIAASAIACFFALINYEITSLRLKLDKVSAAGPALSAASDDDEEEDI</sequence>
<proteinExistence type="predicted"/>
<keyword evidence="3" id="KW-1003">Cell membrane</keyword>
<dbReference type="Proteomes" id="UP000712527">
    <property type="component" value="Unassembled WGS sequence"/>
</dbReference>
<accession>A0ABS2F232</accession>
<evidence type="ECO:0000256" key="8">
    <source>
        <dbReference type="ARBA" id="ARBA00023136"/>
    </source>
</evidence>
<keyword evidence="7 9" id="KW-1133">Transmembrane helix</keyword>
<feature type="transmembrane region" description="Helical" evidence="9">
    <location>
        <begin position="155"/>
        <end position="177"/>
    </location>
</feature>
<evidence type="ECO:0000256" key="6">
    <source>
        <dbReference type="ARBA" id="ARBA00022692"/>
    </source>
</evidence>
<evidence type="ECO:0000256" key="1">
    <source>
        <dbReference type="ARBA" id="ARBA00004651"/>
    </source>
</evidence>
<name>A0ABS2F232_9ACTN</name>
<keyword evidence="11" id="KW-1185">Reference proteome</keyword>
<evidence type="ECO:0000256" key="4">
    <source>
        <dbReference type="ARBA" id="ARBA00022597"/>
    </source>
</evidence>
<dbReference type="Pfam" id="PF03609">
    <property type="entry name" value="EII-Sor"/>
    <property type="match status" value="1"/>
</dbReference>
<evidence type="ECO:0000256" key="9">
    <source>
        <dbReference type="SAM" id="Phobius"/>
    </source>
</evidence>
<gene>
    <name evidence="10" type="ORF">H9X80_05765</name>
</gene>
<evidence type="ECO:0000313" key="10">
    <source>
        <dbReference type="EMBL" id="MBM6775044.1"/>
    </source>
</evidence>
<keyword evidence="2" id="KW-0813">Transport</keyword>
<protein>
    <submittedName>
        <fullName evidence="10">PTS sugar transporter subunit IIC</fullName>
    </submittedName>
</protein>
<dbReference type="PROSITE" id="PS51106">
    <property type="entry name" value="PTS_EIIC_TYPE_4"/>
    <property type="match status" value="1"/>
</dbReference>
<dbReference type="EMBL" id="JACSNQ010000010">
    <property type="protein sequence ID" value="MBM6775044.1"/>
    <property type="molecule type" value="Genomic_DNA"/>
</dbReference>
<evidence type="ECO:0000256" key="5">
    <source>
        <dbReference type="ARBA" id="ARBA00022683"/>
    </source>
</evidence>
<comment type="caution">
    <text evidence="10">The sequence shown here is derived from an EMBL/GenBank/DDBJ whole genome shotgun (WGS) entry which is preliminary data.</text>
</comment>
<feature type="transmembrane region" description="Helical" evidence="9">
    <location>
        <begin position="80"/>
        <end position="98"/>
    </location>
</feature>
<feature type="transmembrane region" description="Helical" evidence="9">
    <location>
        <begin position="226"/>
        <end position="254"/>
    </location>
</feature>
<dbReference type="InterPro" id="IPR004700">
    <property type="entry name" value="PTS_IIC_man"/>
</dbReference>
<keyword evidence="6 9" id="KW-0812">Transmembrane</keyword>
<reference evidence="10 11" key="1">
    <citation type="journal article" date="2021" name="Sci. Rep.">
        <title>The distribution of antibiotic resistance genes in chicken gut microbiota commensals.</title>
        <authorList>
            <person name="Juricova H."/>
            <person name="Matiasovicova J."/>
            <person name="Kubasova T."/>
            <person name="Cejkova D."/>
            <person name="Rychlik I."/>
        </authorList>
    </citation>
    <scope>NUCLEOTIDE SEQUENCE [LARGE SCALE GENOMIC DNA]</scope>
    <source>
        <strain evidence="10 11">An794</strain>
    </source>
</reference>
<organism evidence="10 11">
    <name type="scientific">Olsenella profusa</name>
    <dbReference type="NCBI Taxonomy" id="138595"/>
    <lineage>
        <taxon>Bacteria</taxon>
        <taxon>Bacillati</taxon>
        <taxon>Actinomycetota</taxon>
        <taxon>Coriobacteriia</taxon>
        <taxon>Coriobacteriales</taxon>
        <taxon>Atopobiaceae</taxon>
        <taxon>Olsenella</taxon>
    </lineage>
</organism>
<feature type="transmembrane region" description="Helical" evidence="9">
    <location>
        <begin position="40"/>
        <end position="68"/>
    </location>
</feature>
<evidence type="ECO:0000256" key="3">
    <source>
        <dbReference type="ARBA" id="ARBA00022475"/>
    </source>
</evidence>